<feature type="region of interest" description="Disordered" evidence="5">
    <location>
        <begin position="718"/>
        <end position="1190"/>
    </location>
</feature>
<feature type="region of interest" description="Disordered" evidence="5">
    <location>
        <begin position="1"/>
        <end position="100"/>
    </location>
</feature>
<feature type="region of interest" description="Disordered" evidence="5">
    <location>
        <begin position="263"/>
        <end position="287"/>
    </location>
</feature>
<evidence type="ECO:0000256" key="2">
    <source>
        <dbReference type="ARBA" id="ARBA00022771"/>
    </source>
</evidence>
<feature type="region of interest" description="Disordered" evidence="5">
    <location>
        <begin position="1211"/>
        <end position="1234"/>
    </location>
</feature>
<dbReference type="InterPro" id="IPR017907">
    <property type="entry name" value="Znf_RING_CS"/>
</dbReference>
<dbReference type="PANTHER" id="PTHR12618:SF20">
    <property type="entry name" value="PHD AND RING FINGER DOMAIN-CONTAINING PROTEIN 1"/>
    <property type="match status" value="1"/>
</dbReference>
<dbReference type="SMART" id="SM00249">
    <property type="entry name" value="PHD"/>
    <property type="match status" value="1"/>
</dbReference>
<dbReference type="STRING" id="113540.ENSSFOP00015004759"/>
<feature type="compositionally biased region" description="Basic and acidic residues" evidence="5">
    <location>
        <begin position="1085"/>
        <end position="1109"/>
    </location>
</feature>
<dbReference type="PANTHER" id="PTHR12618">
    <property type="entry name" value="PHD AND RING FINGER DOMAIN-CONTAINING PROTEIN 1"/>
    <property type="match status" value="1"/>
</dbReference>
<protein>
    <submittedName>
        <fullName evidence="8">PHD and RING finger domain-containing protein 1-like</fullName>
    </submittedName>
</protein>
<dbReference type="CDD" id="cd16635">
    <property type="entry name" value="mRING-HC-C3HC3D_PHRF1"/>
    <property type="match status" value="1"/>
</dbReference>
<feature type="compositionally biased region" description="Low complexity" evidence="5">
    <location>
        <begin position="1019"/>
        <end position="1032"/>
    </location>
</feature>
<keyword evidence="2 4" id="KW-0863">Zinc-finger</keyword>
<feature type="compositionally biased region" description="Basic residues" evidence="5">
    <location>
        <begin position="377"/>
        <end position="392"/>
    </location>
</feature>
<evidence type="ECO:0000313" key="9">
    <source>
        <dbReference type="Proteomes" id="UP000034805"/>
    </source>
</evidence>
<evidence type="ECO:0000256" key="4">
    <source>
        <dbReference type="PROSITE-ProRule" id="PRU00175"/>
    </source>
</evidence>
<dbReference type="GO" id="GO:0008270">
    <property type="term" value="F:zinc ion binding"/>
    <property type="evidence" value="ECO:0007669"/>
    <property type="project" value="UniProtKB-KW"/>
</dbReference>
<feature type="compositionally biased region" description="Low complexity" evidence="5">
    <location>
        <begin position="809"/>
        <end position="838"/>
    </location>
</feature>
<dbReference type="SUPFAM" id="SSF57903">
    <property type="entry name" value="FYVE/PHD zinc finger"/>
    <property type="match status" value="1"/>
</dbReference>
<feature type="compositionally biased region" description="Low complexity" evidence="5">
    <location>
        <begin position="885"/>
        <end position="897"/>
    </location>
</feature>
<dbReference type="Gene3D" id="3.30.40.10">
    <property type="entry name" value="Zinc/RING finger domain, C3HC4 (zinc finger)"/>
    <property type="match status" value="2"/>
</dbReference>
<dbReference type="Pfam" id="PF00628">
    <property type="entry name" value="PHD"/>
    <property type="match status" value="1"/>
</dbReference>
<keyword evidence="3" id="KW-0862">Zinc</keyword>
<feature type="compositionally biased region" description="Basic and acidic residues" evidence="5">
    <location>
        <begin position="1033"/>
        <end position="1046"/>
    </location>
</feature>
<feature type="domain" description="RING-type" evidence="7">
    <location>
        <begin position="109"/>
        <end position="150"/>
    </location>
</feature>
<dbReference type="InterPro" id="IPR001965">
    <property type="entry name" value="Znf_PHD"/>
</dbReference>
<feature type="compositionally biased region" description="Acidic residues" evidence="5">
    <location>
        <begin position="1"/>
        <end position="11"/>
    </location>
</feature>
<dbReference type="InterPro" id="IPR013083">
    <property type="entry name" value="Znf_RING/FYVE/PHD"/>
</dbReference>
<feature type="domain" description="PHD-type" evidence="6">
    <location>
        <begin position="189"/>
        <end position="239"/>
    </location>
</feature>
<feature type="compositionally biased region" description="Polar residues" evidence="5">
    <location>
        <begin position="264"/>
        <end position="276"/>
    </location>
</feature>
<feature type="compositionally biased region" description="Polar residues" evidence="5">
    <location>
        <begin position="674"/>
        <end position="691"/>
    </location>
</feature>
<dbReference type="InterPro" id="IPR019787">
    <property type="entry name" value="Znf_PHD-finger"/>
</dbReference>
<feature type="compositionally biased region" description="Basic and acidic residues" evidence="5">
    <location>
        <begin position="998"/>
        <end position="1016"/>
    </location>
</feature>
<dbReference type="EMBL" id="JARO02001557">
    <property type="protein sequence ID" value="KPP75093.1"/>
    <property type="molecule type" value="Genomic_DNA"/>
</dbReference>
<dbReference type="Pfam" id="PF23030">
    <property type="entry name" value="SCAF11-like_C"/>
    <property type="match status" value="1"/>
</dbReference>
<feature type="compositionally biased region" description="Basic and acidic residues" evidence="5">
    <location>
        <begin position="1062"/>
        <end position="1077"/>
    </location>
</feature>
<evidence type="ECO:0000256" key="1">
    <source>
        <dbReference type="ARBA" id="ARBA00022723"/>
    </source>
</evidence>
<feature type="region of interest" description="Disordered" evidence="5">
    <location>
        <begin position="336"/>
        <end position="411"/>
    </location>
</feature>
<dbReference type="InterPro" id="IPR011011">
    <property type="entry name" value="Znf_FYVE_PHD"/>
</dbReference>
<dbReference type="Proteomes" id="UP000034805">
    <property type="component" value="Unassembled WGS sequence"/>
</dbReference>
<feature type="compositionally biased region" description="Basic residues" evidence="5">
    <location>
        <begin position="342"/>
        <end position="361"/>
    </location>
</feature>
<dbReference type="InterPro" id="IPR047157">
    <property type="entry name" value="PHRF1/Atg35"/>
</dbReference>
<dbReference type="InterPro" id="IPR057031">
    <property type="entry name" value="SFR19-like_C"/>
</dbReference>
<dbReference type="Pfam" id="PF13639">
    <property type="entry name" value="zf-RING_2"/>
    <property type="match status" value="1"/>
</dbReference>
<dbReference type="PROSITE" id="PS50016">
    <property type="entry name" value="ZF_PHD_2"/>
    <property type="match status" value="1"/>
</dbReference>
<feature type="region of interest" description="Disordered" evidence="5">
    <location>
        <begin position="1330"/>
        <end position="1377"/>
    </location>
</feature>
<evidence type="ECO:0000259" key="6">
    <source>
        <dbReference type="PROSITE" id="PS50016"/>
    </source>
</evidence>
<evidence type="ECO:0000313" key="8">
    <source>
        <dbReference type="EMBL" id="KPP75093.1"/>
    </source>
</evidence>
<feature type="compositionally biased region" description="Basic and acidic residues" evidence="5">
    <location>
        <begin position="857"/>
        <end position="879"/>
    </location>
</feature>
<reference evidence="8 9" key="1">
    <citation type="submission" date="2015-08" db="EMBL/GenBank/DDBJ databases">
        <title>The genome of the Asian arowana (Scleropages formosus).</title>
        <authorList>
            <person name="Tan M.H."/>
            <person name="Gan H.M."/>
            <person name="Croft L.J."/>
            <person name="Austin C.M."/>
        </authorList>
    </citation>
    <scope>NUCLEOTIDE SEQUENCE [LARGE SCALE GENOMIC DNA]</scope>
    <source>
        <strain evidence="8">Aro1</strain>
    </source>
</reference>
<keyword evidence="1" id="KW-0479">Metal-binding</keyword>
<feature type="compositionally biased region" description="Basic and acidic residues" evidence="5">
    <location>
        <begin position="1449"/>
        <end position="1467"/>
    </location>
</feature>
<evidence type="ECO:0000256" key="3">
    <source>
        <dbReference type="ARBA" id="ARBA00022833"/>
    </source>
</evidence>
<evidence type="ECO:0000256" key="5">
    <source>
        <dbReference type="SAM" id="MobiDB-lite"/>
    </source>
</evidence>
<dbReference type="PROSITE" id="PS00518">
    <property type="entry name" value="ZF_RING_1"/>
    <property type="match status" value="1"/>
</dbReference>
<name>A0A0P7Z3F0_SCLFO</name>
<feature type="region of interest" description="Disordered" evidence="5">
    <location>
        <begin position="1274"/>
        <end position="1314"/>
    </location>
</feature>
<dbReference type="PROSITE" id="PS01359">
    <property type="entry name" value="ZF_PHD_1"/>
    <property type="match status" value="1"/>
</dbReference>
<accession>A0A0P7Z3F0</accession>
<feature type="compositionally biased region" description="Basic and acidic residues" evidence="5">
    <location>
        <begin position="1136"/>
        <end position="1186"/>
    </location>
</feature>
<sequence>MASMDEEDSQDELINRNASNGRGKRPASSVFTDEENDTDELGSSSEEESETDSGDGDEDNDGDEDEEDEEGDDSDDAEEDSGKAAEGAVRGALTTDAADLSSDEDAEKCPICLNSFQQQPLATPENCEHYFCLDCILEWSKNANSCPVDRIVFKNICLRRCYGGKVQKMITVQKPAKATPEQTEVDLDQTNCEVCGRSDREDRLLLCDGCDAGYHMECLTPPLNSVPVEEWFCPECAANNNPAGAFSEEVSEDELMALTADAVPTTSHLRTSSSRPTRAIARTRQSERVRATVNRNRITQARTMQHVPRYLVQSTWLDETIEAVVAGLNTAAYMRDLTPRSRTGRRRKTAKRRAKNKKVKTKGFSDAGRKDRTGGKGAKRRKRRSRKSRSRRKQEMKEITPRSRLAKSLRIGTPLRTSSIPSVYRPAEQSLGSMRADIGAASLSIYGDPFDLDPFEDEYVVLCTVNWVLCVFQKERNGVTVLGMLSGVPVLEQAEQSPGPSHLLDAKRRGLSRSALRSHRPVARPVPVGLHRRGLGIPEVEAEAEAAAVPDLLGSILSSQSMLMMDSADVVINRDGSLKAIKPGRSSRNLCTVGISSPKAMIPSGGVCQTTAEIQVGASPSSGTSAFHARGDAGQSGGFPVRPSPPFNFPSPSLGTPTSPQLSGSSPVPHPASPGNSRIPLNNPMTRSPCTPGNPLDHVSGGRSPNCSTLHTHCGPKEAAVPQEKVPPKPTWLDVSGLPRIPKIKRESPNGLAPGGNDGRSSGIPESCLNSLTGDRVRQQTAGQGLSGTEQGRVGGSDDRQRQGGEGTSSSFSSSFLSSGPPTGHTSSSAVSFRISSSGNSWHARRLAHARAQGADRPCKKLLDSEQTRGKDKPTKSEIYDPFEPTGSDSDSPTSTSEIETVDSHPQLGVLEEKRGQTSVAGSKQDDIKAITHQAISEPPDSDAEAEDSGSSVEINDTKHSAGLSDSLKKTCLSEESSSESPCFPEVWQTVVRGAKASRSDECSEPSQHPKREPHWTRSRSTSTSSHNSETSIKTEDKPYEVEGRRSQSRSKSKSPSSAVTDGKRESDERKTTEGRRSISSSPDSSRKTEPKGKGREKRTWCSHSKEHNWTGSPSDTESEDSDRSWKKRKRSWSWAKDRGRSRSSSKDRSKREILGRESHDRKGSDRSKDLKDKWHGAAKPEEKTSADISINRDPFLGSLISIKTEKFELSEPRSGMKSCVTLGTSTQRPEGLPSLRDVKQEELSVSKLELPHVVQLEKQHVLKEEEQSFCKERTASAVSPQRLPAVKQELPPMLETTTEPAPVTVGAKSKPSVKRVTWNLKEADKLPCEKSGKLSHLKLGQSSRESSRRPTSMSQTAGQGTGQASNQTTSQYMKKLHMQERAVEEVKLAIKPFYQKRDITKDEYKDILRKAVQKVCHSKSGEINPVKVANLVKAYVDKYKHARKHKKGGDESKAQAPEKPKAMDNS</sequence>
<feature type="compositionally biased region" description="Polar residues" evidence="5">
    <location>
        <begin position="1341"/>
        <end position="1373"/>
    </location>
</feature>
<feature type="compositionally biased region" description="Polar residues" evidence="5">
    <location>
        <begin position="654"/>
        <end position="666"/>
    </location>
</feature>
<proteinExistence type="predicted"/>
<dbReference type="CDD" id="cd15536">
    <property type="entry name" value="PHD_PHRF1"/>
    <property type="match status" value="1"/>
</dbReference>
<comment type="caution">
    <text evidence="8">The sequence shown here is derived from an EMBL/GenBank/DDBJ whole genome shotgun (WGS) entry which is preliminary data.</text>
</comment>
<dbReference type="PROSITE" id="PS50089">
    <property type="entry name" value="ZF_RING_2"/>
    <property type="match status" value="1"/>
</dbReference>
<evidence type="ECO:0000259" key="7">
    <source>
        <dbReference type="PROSITE" id="PS50089"/>
    </source>
</evidence>
<dbReference type="SMART" id="SM00184">
    <property type="entry name" value="RING"/>
    <property type="match status" value="2"/>
</dbReference>
<dbReference type="SUPFAM" id="SSF57850">
    <property type="entry name" value="RING/U-box"/>
    <property type="match status" value="1"/>
</dbReference>
<gene>
    <name evidence="8" type="ORF">Z043_105682</name>
</gene>
<feature type="region of interest" description="Disordered" evidence="5">
    <location>
        <begin position="1441"/>
        <end position="1467"/>
    </location>
</feature>
<feature type="compositionally biased region" description="Acidic residues" evidence="5">
    <location>
        <begin position="32"/>
        <end position="79"/>
    </location>
</feature>
<feature type="compositionally biased region" description="Polar residues" evidence="5">
    <location>
        <begin position="768"/>
        <end position="790"/>
    </location>
</feature>
<dbReference type="InterPro" id="IPR001841">
    <property type="entry name" value="Znf_RING"/>
</dbReference>
<feature type="region of interest" description="Disordered" evidence="5">
    <location>
        <begin position="618"/>
        <end position="705"/>
    </location>
</feature>
<organism evidence="8 9">
    <name type="scientific">Scleropages formosus</name>
    <name type="common">Asian bonytongue</name>
    <name type="synonym">Osteoglossum formosum</name>
    <dbReference type="NCBI Taxonomy" id="113540"/>
    <lineage>
        <taxon>Eukaryota</taxon>
        <taxon>Metazoa</taxon>
        <taxon>Chordata</taxon>
        <taxon>Craniata</taxon>
        <taxon>Vertebrata</taxon>
        <taxon>Euteleostomi</taxon>
        <taxon>Actinopterygii</taxon>
        <taxon>Neopterygii</taxon>
        <taxon>Teleostei</taxon>
        <taxon>Osteoglossocephala</taxon>
        <taxon>Osteoglossomorpha</taxon>
        <taxon>Osteoglossiformes</taxon>
        <taxon>Osteoglossidae</taxon>
        <taxon>Scleropages</taxon>
    </lineage>
</organism>
<dbReference type="InterPro" id="IPR019786">
    <property type="entry name" value="Zinc_finger_PHD-type_CS"/>
</dbReference>